<dbReference type="PRINTS" id="PR00464">
    <property type="entry name" value="EP450II"/>
</dbReference>
<evidence type="ECO:0000256" key="6">
    <source>
        <dbReference type="ARBA" id="ARBA00023004"/>
    </source>
</evidence>
<evidence type="ECO:0000313" key="8">
    <source>
        <dbReference type="EMBL" id="OQR76313.1"/>
    </source>
</evidence>
<protein>
    <submittedName>
        <fullName evidence="8">Thromboxane-A synthase-like</fullName>
    </submittedName>
</protein>
<organism evidence="8 9">
    <name type="scientific">Tropilaelaps mercedesae</name>
    <dbReference type="NCBI Taxonomy" id="418985"/>
    <lineage>
        <taxon>Eukaryota</taxon>
        <taxon>Metazoa</taxon>
        <taxon>Ecdysozoa</taxon>
        <taxon>Arthropoda</taxon>
        <taxon>Chelicerata</taxon>
        <taxon>Arachnida</taxon>
        <taxon>Acari</taxon>
        <taxon>Parasitiformes</taxon>
        <taxon>Mesostigmata</taxon>
        <taxon>Gamasina</taxon>
        <taxon>Dermanyssoidea</taxon>
        <taxon>Laelapidae</taxon>
        <taxon>Tropilaelaps</taxon>
    </lineage>
</organism>
<evidence type="ECO:0000256" key="4">
    <source>
        <dbReference type="ARBA" id="ARBA00022723"/>
    </source>
</evidence>
<keyword evidence="5" id="KW-0560">Oxidoreductase</keyword>
<dbReference type="GO" id="GO:0020037">
    <property type="term" value="F:heme binding"/>
    <property type="evidence" value="ECO:0007669"/>
    <property type="project" value="InterPro"/>
</dbReference>
<dbReference type="InterPro" id="IPR002402">
    <property type="entry name" value="Cyt_P450_E_grp-II"/>
</dbReference>
<evidence type="ECO:0000256" key="5">
    <source>
        <dbReference type="ARBA" id="ARBA00023002"/>
    </source>
</evidence>
<proteinExistence type="inferred from homology"/>
<dbReference type="AlphaFoldDB" id="A0A1V9XSA2"/>
<comment type="cofactor">
    <cofactor evidence="1">
        <name>heme</name>
        <dbReference type="ChEBI" id="CHEBI:30413"/>
    </cofactor>
</comment>
<dbReference type="InParanoid" id="A0A1V9XSA2"/>
<keyword evidence="7" id="KW-0503">Monooxygenase</keyword>
<dbReference type="GO" id="GO:0016705">
    <property type="term" value="F:oxidoreductase activity, acting on paired donors, with incorporation or reduction of molecular oxygen"/>
    <property type="evidence" value="ECO:0007669"/>
    <property type="project" value="InterPro"/>
</dbReference>
<gene>
    <name evidence="8" type="ORF">BIW11_07853</name>
</gene>
<dbReference type="PANTHER" id="PTHR24302">
    <property type="entry name" value="CYTOCHROME P450 FAMILY 3"/>
    <property type="match status" value="1"/>
</dbReference>
<keyword evidence="6" id="KW-0408">Iron</keyword>
<keyword evidence="4" id="KW-0479">Metal-binding</keyword>
<keyword evidence="9" id="KW-1185">Reference proteome</keyword>
<evidence type="ECO:0000256" key="3">
    <source>
        <dbReference type="ARBA" id="ARBA00022617"/>
    </source>
</evidence>
<evidence type="ECO:0000313" key="9">
    <source>
        <dbReference type="Proteomes" id="UP000192247"/>
    </source>
</evidence>
<dbReference type="EMBL" id="MNPL01004969">
    <property type="protein sequence ID" value="OQR76313.1"/>
    <property type="molecule type" value="Genomic_DNA"/>
</dbReference>
<feature type="non-terminal residue" evidence="8">
    <location>
        <position position="239"/>
    </location>
</feature>
<evidence type="ECO:0000256" key="1">
    <source>
        <dbReference type="ARBA" id="ARBA00001971"/>
    </source>
</evidence>
<dbReference type="STRING" id="418985.A0A1V9XSA2"/>
<dbReference type="Proteomes" id="UP000192247">
    <property type="component" value="Unassembled WGS sequence"/>
</dbReference>
<dbReference type="InterPro" id="IPR050705">
    <property type="entry name" value="Cytochrome_P450_3A"/>
</dbReference>
<reference evidence="8 9" key="1">
    <citation type="journal article" date="2017" name="Gigascience">
        <title>Draft genome of the honey bee ectoparasitic mite, Tropilaelaps mercedesae, is shaped by the parasitic life history.</title>
        <authorList>
            <person name="Dong X."/>
            <person name="Armstrong S.D."/>
            <person name="Xia D."/>
            <person name="Makepeace B.L."/>
            <person name="Darby A.C."/>
            <person name="Kadowaki T."/>
        </authorList>
    </citation>
    <scope>NUCLEOTIDE SEQUENCE [LARGE SCALE GENOMIC DNA]</scope>
    <source>
        <strain evidence="8">Wuxi-XJTLU</strain>
    </source>
</reference>
<comment type="caution">
    <text evidence="8">The sequence shown here is derived from an EMBL/GenBank/DDBJ whole genome shotgun (WGS) entry which is preliminary data.</text>
</comment>
<dbReference type="GO" id="GO:0005506">
    <property type="term" value="F:iron ion binding"/>
    <property type="evidence" value="ECO:0007669"/>
    <property type="project" value="InterPro"/>
</dbReference>
<dbReference type="SUPFAM" id="SSF48264">
    <property type="entry name" value="Cytochrome P450"/>
    <property type="match status" value="1"/>
</dbReference>
<dbReference type="Pfam" id="PF00067">
    <property type="entry name" value="p450"/>
    <property type="match status" value="1"/>
</dbReference>
<name>A0A1V9XSA2_9ACAR</name>
<dbReference type="InterPro" id="IPR036396">
    <property type="entry name" value="Cyt_P450_sf"/>
</dbReference>
<evidence type="ECO:0000256" key="2">
    <source>
        <dbReference type="ARBA" id="ARBA00010617"/>
    </source>
</evidence>
<dbReference type="PANTHER" id="PTHR24302:SF15">
    <property type="entry name" value="FATTY-ACID PEROXYGENASE"/>
    <property type="match status" value="1"/>
</dbReference>
<keyword evidence="3" id="KW-0349">Heme</keyword>
<dbReference type="InterPro" id="IPR001128">
    <property type="entry name" value="Cyt_P450"/>
</dbReference>
<dbReference type="Gene3D" id="1.10.630.10">
    <property type="entry name" value="Cytochrome P450"/>
    <property type="match status" value="1"/>
</dbReference>
<comment type="similarity">
    <text evidence="2">Belongs to the cytochrome P450 family.</text>
</comment>
<accession>A0A1V9XSA2</accession>
<dbReference type="GO" id="GO:0008395">
    <property type="term" value="F:steroid hydroxylase activity"/>
    <property type="evidence" value="ECO:0007669"/>
    <property type="project" value="TreeGrafter"/>
</dbReference>
<dbReference type="OrthoDB" id="8251073at2759"/>
<sequence>MVLWLVVAGSFVVWLVYLVRGHKKAQAEWHRQYGPIVGYFFGYDAILLINDSQILKNVLLRDFMNFTDRSELLSGGGNGSFDLALTNLKGQRWKEVRSTLTPSFTTSKLKQLSPEIVKIADEFMENVDKAYASGGRSVEMYDLYQALTAETICRTAMGVDFGMQKDIEGNKLLRDMKVVFQIGLPLPAIPFISFPSVLRLFAPLMQKIIYMSKNKGKNPLLILKRRCTEVVKMRRINAE</sequence>
<evidence type="ECO:0000256" key="7">
    <source>
        <dbReference type="ARBA" id="ARBA00023033"/>
    </source>
</evidence>